<feature type="domain" description="DNA mismatch repair protein S5" evidence="6">
    <location>
        <begin position="207"/>
        <end position="325"/>
    </location>
</feature>
<dbReference type="InterPro" id="IPR020568">
    <property type="entry name" value="Ribosomal_Su5_D2-typ_SF"/>
</dbReference>
<dbReference type="NCBIfam" id="TIGR00585">
    <property type="entry name" value="mutl"/>
    <property type="match status" value="1"/>
</dbReference>
<dbReference type="CDD" id="cd00782">
    <property type="entry name" value="MutL_Trans"/>
    <property type="match status" value="1"/>
</dbReference>
<dbReference type="InterPro" id="IPR020667">
    <property type="entry name" value="DNA_mismatch_repair_MutL"/>
</dbReference>
<dbReference type="InterPro" id="IPR038973">
    <property type="entry name" value="MutL/Mlh/Pms-like"/>
</dbReference>
<evidence type="ECO:0000259" key="6">
    <source>
        <dbReference type="SMART" id="SM01340"/>
    </source>
</evidence>
<evidence type="ECO:0000256" key="4">
    <source>
        <dbReference type="HAMAP-Rule" id="MF_00149"/>
    </source>
</evidence>
<evidence type="ECO:0000259" key="5">
    <source>
        <dbReference type="SMART" id="SM00853"/>
    </source>
</evidence>
<dbReference type="InterPro" id="IPR042120">
    <property type="entry name" value="MutL_C_dimsub"/>
</dbReference>
<evidence type="ECO:0000256" key="2">
    <source>
        <dbReference type="ARBA" id="ARBA00022763"/>
    </source>
</evidence>
<proteinExistence type="inferred from homology"/>
<dbReference type="InterPro" id="IPR037198">
    <property type="entry name" value="MutL_C_sf"/>
</dbReference>
<dbReference type="Gene3D" id="3.30.1370.100">
    <property type="entry name" value="MutL, C-terminal domain, regulatory subdomain"/>
    <property type="match status" value="1"/>
</dbReference>
<dbReference type="GO" id="GO:0030983">
    <property type="term" value="F:mismatched DNA binding"/>
    <property type="evidence" value="ECO:0007669"/>
    <property type="project" value="InterPro"/>
</dbReference>
<dbReference type="Pfam" id="PF13589">
    <property type="entry name" value="HATPase_c_3"/>
    <property type="match status" value="1"/>
</dbReference>
<keyword evidence="7" id="KW-0540">Nuclease</keyword>
<dbReference type="Gene3D" id="3.30.230.10">
    <property type="match status" value="1"/>
</dbReference>
<dbReference type="Gene3D" id="3.30.1540.20">
    <property type="entry name" value="MutL, C-terminal domain, dimerisation subdomain"/>
    <property type="match status" value="1"/>
</dbReference>
<dbReference type="InterPro" id="IPR014790">
    <property type="entry name" value="MutL_C"/>
</dbReference>
<keyword evidence="7" id="KW-0378">Hydrolase</keyword>
<dbReference type="PROSITE" id="PS00058">
    <property type="entry name" value="DNA_MISMATCH_REPAIR_1"/>
    <property type="match status" value="1"/>
</dbReference>
<dbReference type="GO" id="GO:0140664">
    <property type="term" value="F:ATP-dependent DNA damage sensor activity"/>
    <property type="evidence" value="ECO:0007669"/>
    <property type="project" value="InterPro"/>
</dbReference>
<keyword evidence="7" id="KW-0255">Endonuclease</keyword>
<dbReference type="Gene3D" id="3.30.565.10">
    <property type="entry name" value="Histidine kinase-like ATPase, C-terminal domain"/>
    <property type="match status" value="1"/>
</dbReference>
<gene>
    <name evidence="4 7" type="primary">mutL</name>
    <name evidence="7" type="ORF">IAD49_04570</name>
</gene>
<dbReference type="InterPro" id="IPR036890">
    <property type="entry name" value="HATPase_C_sf"/>
</dbReference>
<dbReference type="Pfam" id="PF01119">
    <property type="entry name" value="DNA_mis_repair"/>
    <property type="match status" value="1"/>
</dbReference>
<dbReference type="GO" id="GO:0032300">
    <property type="term" value="C:mismatch repair complex"/>
    <property type="evidence" value="ECO:0007669"/>
    <property type="project" value="InterPro"/>
</dbReference>
<dbReference type="CDD" id="cd16926">
    <property type="entry name" value="HATPase_MutL-MLH-PMS-like"/>
    <property type="match status" value="1"/>
</dbReference>
<dbReference type="InterPro" id="IPR013507">
    <property type="entry name" value="DNA_mismatch_S5_2-like"/>
</dbReference>
<feature type="domain" description="MutL C-terminal dimerisation" evidence="5">
    <location>
        <begin position="406"/>
        <end position="549"/>
    </location>
</feature>
<comment type="function">
    <text evidence="4">This protein is involved in the repair of mismatches in DNA. It is required for dam-dependent methyl-directed DNA mismatch repair. May act as a 'molecular matchmaker', a protein that promotes the formation of a stable complex between two or more DNA-binding proteins in an ATP-dependent manner without itself being part of a final effector complex.</text>
</comment>
<organism evidence="7 8">
    <name type="scientific">Candidatus Fimihabitans intestinipullorum</name>
    <dbReference type="NCBI Taxonomy" id="2840820"/>
    <lineage>
        <taxon>Bacteria</taxon>
        <taxon>Bacillati</taxon>
        <taxon>Mycoplasmatota</taxon>
        <taxon>Mycoplasmatota incertae sedis</taxon>
        <taxon>Candidatus Fimihabitans</taxon>
    </lineage>
</organism>
<evidence type="ECO:0000256" key="1">
    <source>
        <dbReference type="ARBA" id="ARBA00006082"/>
    </source>
</evidence>
<dbReference type="HAMAP" id="MF_00149">
    <property type="entry name" value="DNA_mis_repair"/>
    <property type="match status" value="1"/>
</dbReference>
<evidence type="ECO:0000256" key="3">
    <source>
        <dbReference type="ARBA" id="ARBA00023204"/>
    </source>
</evidence>
<comment type="similarity">
    <text evidence="1 4">Belongs to the DNA mismatch repair MutL/HexB family.</text>
</comment>
<dbReference type="InterPro" id="IPR014762">
    <property type="entry name" value="DNA_mismatch_repair_CS"/>
</dbReference>
<keyword evidence="2 4" id="KW-0227">DNA damage</keyword>
<dbReference type="PANTHER" id="PTHR10073">
    <property type="entry name" value="DNA MISMATCH REPAIR PROTEIN MLH, PMS, MUTL"/>
    <property type="match status" value="1"/>
</dbReference>
<dbReference type="GO" id="GO:0016887">
    <property type="term" value="F:ATP hydrolysis activity"/>
    <property type="evidence" value="ECO:0007669"/>
    <property type="project" value="InterPro"/>
</dbReference>
<evidence type="ECO:0000313" key="8">
    <source>
        <dbReference type="Proteomes" id="UP000824087"/>
    </source>
</evidence>
<dbReference type="SUPFAM" id="SSF54211">
    <property type="entry name" value="Ribosomal protein S5 domain 2-like"/>
    <property type="match status" value="1"/>
</dbReference>
<dbReference type="Pfam" id="PF08676">
    <property type="entry name" value="MutL_C"/>
    <property type="match status" value="1"/>
</dbReference>
<comment type="caution">
    <text evidence="7">The sequence shown here is derived from an EMBL/GenBank/DDBJ whole genome shotgun (WGS) entry which is preliminary data.</text>
</comment>
<reference evidence="7" key="2">
    <citation type="journal article" date="2021" name="PeerJ">
        <title>Extensive microbial diversity within the chicken gut microbiome revealed by metagenomics and culture.</title>
        <authorList>
            <person name="Gilroy R."/>
            <person name="Ravi A."/>
            <person name="Getino M."/>
            <person name="Pursley I."/>
            <person name="Horton D.L."/>
            <person name="Alikhan N.F."/>
            <person name="Baker D."/>
            <person name="Gharbi K."/>
            <person name="Hall N."/>
            <person name="Watson M."/>
            <person name="Adriaenssens E.M."/>
            <person name="Foster-Nyarko E."/>
            <person name="Jarju S."/>
            <person name="Secka A."/>
            <person name="Antonio M."/>
            <person name="Oren A."/>
            <person name="Chaudhuri R.R."/>
            <person name="La Ragione R."/>
            <person name="Hildebrand F."/>
            <person name="Pallen M.J."/>
        </authorList>
    </citation>
    <scope>NUCLEOTIDE SEQUENCE</scope>
    <source>
        <strain evidence="7">CHK197-8231</strain>
    </source>
</reference>
<dbReference type="SUPFAM" id="SSF55874">
    <property type="entry name" value="ATPase domain of HSP90 chaperone/DNA topoisomerase II/histidine kinase"/>
    <property type="match status" value="1"/>
</dbReference>
<evidence type="ECO:0000313" key="7">
    <source>
        <dbReference type="EMBL" id="HIU22835.1"/>
    </source>
</evidence>
<reference evidence="7" key="1">
    <citation type="submission" date="2020-10" db="EMBL/GenBank/DDBJ databases">
        <authorList>
            <person name="Gilroy R."/>
        </authorList>
    </citation>
    <scope>NUCLEOTIDE SEQUENCE</scope>
    <source>
        <strain evidence="7">CHK197-8231</strain>
    </source>
</reference>
<protein>
    <recommendedName>
        <fullName evidence="4">DNA mismatch repair protein MutL</fullName>
    </recommendedName>
</protein>
<name>A0A9D1L3L0_9BACT</name>
<sequence>MSKIKIMDEILANKIAAGEVVERSASVVKELVENSIDAGSTEIKVEVIDAGTKEVKVTDNGVGMEKEDAMLAFSRHATSKLLREEDLYHIATLGFRGEALPSIASVSEITLKTSTGEIGTVVELSGGHVTSVTRGDARKGTILSVRNLFYNTPARLKHIKSLQAELAVMTDYMNKIALSHPKVKFTFSNNGHIILKTDGSGDILKTIHNIYGLEITKKMLFVEGENDDYTVEGYISLPEVHRSTRNHMVTLVNGRVVRNMELNRVINDAYHSYKPDNRYPIVVLNIEVDPSLIDVNIHPTKQDIKFSKLDQLSSLITEMIRTKLSKRTLIPHIKVEEEEKVVKEKPKYETLTLDFDMPVSESETTYQVNDDFISAPKEEEEKEEENDAIFTEDVEEKKERLPMIYPVGVVHGTYVICQNELGMYMMDQHAAKERVNYEKFKREMGEPNQTAIAMLIPLTIELSNQEFMLLKQHMEVLERLKFKIEEFGVNSIIVKEHPTWLPNGYEEQAIRKIIEIVLQIGDKFSIEKFNERVATMMSCKLAIKANDYVSTEELEQLIADLRNCDNPFHCPHGRPTIIFYSNYDLEKLFKRSGFDQLV</sequence>
<dbReference type="InterPro" id="IPR002099">
    <property type="entry name" value="MutL/Mlh/PMS"/>
</dbReference>
<dbReference type="EMBL" id="DVML01000025">
    <property type="protein sequence ID" value="HIU22835.1"/>
    <property type="molecule type" value="Genomic_DNA"/>
</dbReference>
<dbReference type="PANTHER" id="PTHR10073:SF12">
    <property type="entry name" value="DNA MISMATCH REPAIR PROTEIN MLH1"/>
    <property type="match status" value="1"/>
</dbReference>
<dbReference type="FunFam" id="3.30.565.10:FF:000003">
    <property type="entry name" value="DNA mismatch repair endonuclease MutL"/>
    <property type="match status" value="1"/>
</dbReference>
<dbReference type="GO" id="GO:0005524">
    <property type="term" value="F:ATP binding"/>
    <property type="evidence" value="ECO:0007669"/>
    <property type="project" value="InterPro"/>
</dbReference>
<dbReference type="GO" id="GO:0004519">
    <property type="term" value="F:endonuclease activity"/>
    <property type="evidence" value="ECO:0007669"/>
    <property type="project" value="UniProtKB-KW"/>
</dbReference>
<keyword evidence="3 4" id="KW-0234">DNA repair</keyword>
<dbReference type="InterPro" id="IPR014721">
    <property type="entry name" value="Ribsml_uS5_D2-typ_fold_subgr"/>
</dbReference>
<dbReference type="AlphaFoldDB" id="A0A9D1L3L0"/>
<dbReference type="SMART" id="SM00853">
    <property type="entry name" value="MutL_C"/>
    <property type="match status" value="1"/>
</dbReference>
<accession>A0A9D1L3L0</accession>
<dbReference type="Proteomes" id="UP000824087">
    <property type="component" value="Unassembled WGS sequence"/>
</dbReference>
<dbReference type="SMART" id="SM01340">
    <property type="entry name" value="DNA_mis_repair"/>
    <property type="match status" value="1"/>
</dbReference>
<dbReference type="SUPFAM" id="SSF118116">
    <property type="entry name" value="DNA mismatch repair protein MutL"/>
    <property type="match status" value="1"/>
</dbReference>
<dbReference type="InterPro" id="IPR042121">
    <property type="entry name" value="MutL_C_regsub"/>
</dbReference>
<dbReference type="GO" id="GO:0006298">
    <property type="term" value="P:mismatch repair"/>
    <property type="evidence" value="ECO:0007669"/>
    <property type="project" value="UniProtKB-UniRule"/>
</dbReference>